<comment type="caution">
    <text evidence="2">The sequence shown here is derived from an EMBL/GenBank/DDBJ whole genome shotgun (WGS) entry which is preliminary data.</text>
</comment>
<dbReference type="EMBL" id="JANPWB010000002">
    <property type="protein sequence ID" value="KAJ1208176.1"/>
    <property type="molecule type" value="Genomic_DNA"/>
</dbReference>
<feature type="compositionally biased region" description="Polar residues" evidence="1">
    <location>
        <begin position="104"/>
        <end position="119"/>
    </location>
</feature>
<sequence>MDAAAQDVISEALGAYQHTHDRLAQIISTLEHSLRMQQEHHQEAMEQWKQHNATMASMAGALLQVVQTQSETHPGQKAPTTAQETDRTMTPSAATFQELHPEETQGTTMSSPLGQQQAPKRTLRSR</sequence>
<name>A0AAV7W5F9_PLEWA</name>
<dbReference type="Proteomes" id="UP001066276">
    <property type="component" value="Chromosome 1_2"/>
</dbReference>
<dbReference type="AlphaFoldDB" id="A0AAV7W5F9"/>
<feature type="compositionally biased region" description="Polar residues" evidence="1">
    <location>
        <begin position="67"/>
        <end position="95"/>
    </location>
</feature>
<protein>
    <submittedName>
        <fullName evidence="2">Uncharacterized protein</fullName>
    </submittedName>
</protein>
<organism evidence="2 3">
    <name type="scientific">Pleurodeles waltl</name>
    <name type="common">Iberian ribbed newt</name>
    <dbReference type="NCBI Taxonomy" id="8319"/>
    <lineage>
        <taxon>Eukaryota</taxon>
        <taxon>Metazoa</taxon>
        <taxon>Chordata</taxon>
        <taxon>Craniata</taxon>
        <taxon>Vertebrata</taxon>
        <taxon>Euteleostomi</taxon>
        <taxon>Amphibia</taxon>
        <taxon>Batrachia</taxon>
        <taxon>Caudata</taxon>
        <taxon>Salamandroidea</taxon>
        <taxon>Salamandridae</taxon>
        <taxon>Pleurodelinae</taxon>
        <taxon>Pleurodeles</taxon>
    </lineage>
</organism>
<feature type="region of interest" description="Disordered" evidence="1">
    <location>
        <begin position="67"/>
        <end position="126"/>
    </location>
</feature>
<gene>
    <name evidence="2" type="ORF">NDU88_003562</name>
</gene>
<evidence type="ECO:0000313" key="3">
    <source>
        <dbReference type="Proteomes" id="UP001066276"/>
    </source>
</evidence>
<keyword evidence="3" id="KW-1185">Reference proteome</keyword>
<reference evidence="2" key="1">
    <citation type="journal article" date="2022" name="bioRxiv">
        <title>Sequencing and chromosome-scale assembly of the giantPleurodeles waltlgenome.</title>
        <authorList>
            <person name="Brown T."/>
            <person name="Elewa A."/>
            <person name="Iarovenko S."/>
            <person name="Subramanian E."/>
            <person name="Araus A.J."/>
            <person name="Petzold A."/>
            <person name="Susuki M."/>
            <person name="Suzuki K.-i.T."/>
            <person name="Hayashi T."/>
            <person name="Toyoda A."/>
            <person name="Oliveira C."/>
            <person name="Osipova E."/>
            <person name="Leigh N.D."/>
            <person name="Simon A."/>
            <person name="Yun M.H."/>
        </authorList>
    </citation>
    <scope>NUCLEOTIDE SEQUENCE</scope>
    <source>
        <strain evidence="2">20211129_DDA</strain>
        <tissue evidence="2">Liver</tissue>
    </source>
</reference>
<evidence type="ECO:0000256" key="1">
    <source>
        <dbReference type="SAM" id="MobiDB-lite"/>
    </source>
</evidence>
<accession>A0AAV7W5F9</accession>
<proteinExistence type="predicted"/>
<evidence type="ECO:0000313" key="2">
    <source>
        <dbReference type="EMBL" id="KAJ1208176.1"/>
    </source>
</evidence>